<dbReference type="GO" id="GO:0003735">
    <property type="term" value="F:structural constituent of ribosome"/>
    <property type="evidence" value="ECO:0007669"/>
    <property type="project" value="InterPro"/>
</dbReference>
<dbReference type="SUPFAM" id="SSF46992">
    <property type="entry name" value="Ribosomal protein S20"/>
    <property type="match status" value="1"/>
</dbReference>
<dbReference type="Gene3D" id="1.20.58.110">
    <property type="entry name" value="Ribosomal protein S20"/>
    <property type="match status" value="1"/>
</dbReference>
<dbReference type="AlphaFoldDB" id="A0A167C1M1"/>
<keyword evidence="9" id="KW-0175">Coiled coil</keyword>
<organism evidence="11 12">
    <name type="scientific">Paenibacillus crassostreae</name>
    <dbReference type="NCBI Taxonomy" id="1763538"/>
    <lineage>
        <taxon>Bacteria</taxon>
        <taxon>Bacillati</taxon>
        <taxon>Bacillota</taxon>
        <taxon>Bacilli</taxon>
        <taxon>Bacillales</taxon>
        <taxon>Paenibacillaceae</taxon>
        <taxon>Paenibacillus</taxon>
    </lineage>
</organism>
<gene>
    <name evidence="8" type="primary">rpsT</name>
    <name evidence="11" type="ORF">PNBC_14595</name>
</gene>
<dbReference type="Proteomes" id="UP000077134">
    <property type="component" value="Unassembled WGS sequence"/>
</dbReference>
<proteinExistence type="inferred from homology"/>
<keyword evidence="3 8" id="KW-0699">rRNA-binding</keyword>
<protein>
    <recommendedName>
        <fullName evidence="7 8">Small ribosomal subunit protein bS20</fullName>
    </recommendedName>
</protein>
<reference evidence="11 12" key="1">
    <citation type="submission" date="2016-02" db="EMBL/GenBank/DDBJ databases">
        <title>Paenibacillus sp. LPB0068, isolated from Crassostrea gigas.</title>
        <authorList>
            <person name="Shin S.-K."/>
            <person name="Yi H."/>
        </authorList>
    </citation>
    <scope>NUCLEOTIDE SEQUENCE [LARGE SCALE GENOMIC DNA]</scope>
    <source>
        <strain evidence="11 12">LPB0068</strain>
    </source>
</reference>
<dbReference type="InterPro" id="IPR036510">
    <property type="entry name" value="Ribosomal_bS20_sf"/>
</dbReference>
<evidence type="ECO:0000256" key="10">
    <source>
        <dbReference type="SAM" id="MobiDB-lite"/>
    </source>
</evidence>
<dbReference type="PANTHER" id="PTHR33398:SF1">
    <property type="entry name" value="SMALL RIBOSOMAL SUBUNIT PROTEIN BS20C"/>
    <property type="match status" value="1"/>
</dbReference>
<dbReference type="InterPro" id="IPR002583">
    <property type="entry name" value="Ribosomal_bS20"/>
</dbReference>
<dbReference type="PANTHER" id="PTHR33398">
    <property type="entry name" value="30S RIBOSOMAL PROTEIN S20"/>
    <property type="match status" value="1"/>
</dbReference>
<evidence type="ECO:0000256" key="2">
    <source>
        <dbReference type="ARBA" id="ARBA00007634"/>
    </source>
</evidence>
<keyword evidence="5 8" id="KW-0689">Ribosomal protein</keyword>
<dbReference type="GO" id="GO:0006412">
    <property type="term" value="P:translation"/>
    <property type="evidence" value="ECO:0007669"/>
    <property type="project" value="UniProtKB-UniRule"/>
</dbReference>
<comment type="caution">
    <text evidence="11">The sequence shown here is derived from an EMBL/GenBank/DDBJ whole genome shotgun (WGS) entry which is preliminary data.</text>
</comment>
<dbReference type="KEGG" id="pcx:LPB68_05655"/>
<dbReference type="STRING" id="1763538.LPB68_05655"/>
<evidence type="ECO:0000256" key="7">
    <source>
        <dbReference type="ARBA" id="ARBA00035136"/>
    </source>
</evidence>
<dbReference type="GO" id="GO:0015935">
    <property type="term" value="C:small ribosomal subunit"/>
    <property type="evidence" value="ECO:0007669"/>
    <property type="project" value="TreeGrafter"/>
</dbReference>
<evidence type="ECO:0000256" key="1">
    <source>
        <dbReference type="ARBA" id="ARBA00003134"/>
    </source>
</evidence>
<dbReference type="GO" id="GO:0070181">
    <property type="term" value="F:small ribosomal subunit rRNA binding"/>
    <property type="evidence" value="ECO:0007669"/>
    <property type="project" value="TreeGrafter"/>
</dbReference>
<keyword evidence="6 8" id="KW-0687">Ribonucleoprotein</keyword>
<dbReference type="NCBIfam" id="TIGR00029">
    <property type="entry name" value="S20"/>
    <property type="match status" value="1"/>
</dbReference>
<evidence type="ECO:0000256" key="4">
    <source>
        <dbReference type="ARBA" id="ARBA00022884"/>
    </source>
</evidence>
<evidence type="ECO:0000256" key="8">
    <source>
        <dbReference type="HAMAP-Rule" id="MF_00500"/>
    </source>
</evidence>
<dbReference type="Pfam" id="PF01649">
    <property type="entry name" value="Ribosomal_S20p"/>
    <property type="match status" value="1"/>
</dbReference>
<dbReference type="OrthoDB" id="9808392at2"/>
<comment type="function">
    <text evidence="1 8">Binds directly to 16S ribosomal RNA.</text>
</comment>
<accession>A0A167C1M1</accession>
<evidence type="ECO:0000256" key="9">
    <source>
        <dbReference type="SAM" id="Coils"/>
    </source>
</evidence>
<evidence type="ECO:0000313" key="11">
    <source>
        <dbReference type="EMBL" id="OAB72672.1"/>
    </source>
</evidence>
<comment type="similarity">
    <text evidence="2 8">Belongs to the bacterial ribosomal protein bS20 family.</text>
</comment>
<dbReference type="EMBL" id="LSFN01000032">
    <property type="protein sequence ID" value="OAB72672.1"/>
    <property type="molecule type" value="Genomic_DNA"/>
</dbReference>
<dbReference type="FunFam" id="1.20.58.110:FF:000001">
    <property type="entry name" value="30S ribosomal protein S20"/>
    <property type="match status" value="1"/>
</dbReference>
<feature type="coiled-coil region" evidence="9">
    <location>
        <begin position="37"/>
        <end position="89"/>
    </location>
</feature>
<sequence length="90" mass="9587">MPNIKSAIKRVNTNDKRRALNASQKSALRTAVKSADNALANNEVEAANAAIQLASQKLDKAVTKGLVHKNAAARKKSRLAKKLNALNAQA</sequence>
<keyword evidence="4 8" id="KW-0694">RNA-binding</keyword>
<dbReference type="HAMAP" id="MF_00500">
    <property type="entry name" value="Ribosomal_bS20"/>
    <property type="match status" value="1"/>
</dbReference>
<evidence type="ECO:0000256" key="6">
    <source>
        <dbReference type="ARBA" id="ARBA00023274"/>
    </source>
</evidence>
<evidence type="ECO:0000256" key="5">
    <source>
        <dbReference type="ARBA" id="ARBA00022980"/>
    </source>
</evidence>
<dbReference type="GO" id="GO:0005829">
    <property type="term" value="C:cytosol"/>
    <property type="evidence" value="ECO:0007669"/>
    <property type="project" value="TreeGrafter"/>
</dbReference>
<evidence type="ECO:0000256" key="3">
    <source>
        <dbReference type="ARBA" id="ARBA00022730"/>
    </source>
</evidence>
<feature type="region of interest" description="Disordered" evidence="10">
    <location>
        <begin position="1"/>
        <end position="26"/>
    </location>
</feature>
<dbReference type="RefSeq" id="WP_068659377.1">
    <property type="nucleotide sequence ID" value="NZ_CP017770.1"/>
</dbReference>
<keyword evidence="12" id="KW-1185">Reference proteome</keyword>
<evidence type="ECO:0000313" key="12">
    <source>
        <dbReference type="Proteomes" id="UP000077134"/>
    </source>
</evidence>
<name>A0A167C1M1_9BACL</name>